<protein>
    <submittedName>
        <fullName evidence="1">Acetyltransferase (Isoleucine patch superfamily)</fullName>
    </submittedName>
</protein>
<dbReference type="InterPro" id="IPR001451">
    <property type="entry name" value="Hexapep"/>
</dbReference>
<reference evidence="1 2" key="1">
    <citation type="submission" date="2016-10" db="EMBL/GenBank/DDBJ databases">
        <authorList>
            <person name="de Groot N.N."/>
        </authorList>
    </citation>
    <scope>NUCLEOTIDE SEQUENCE [LARGE SCALE GENOMIC DNA]</scope>
    <source>
        <strain evidence="1 2">DSM 19033</strain>
    </source>
</reference>
<evidence type="ECO:0000313" key="2">
    <source>
        <dbReference type="Proteomes" id="UP000198850"/>
    </source>
</evidence>
<accession>A0A1H4FNI7</accession>
<dbReference type="Proteomes" id="UP000198850">
    <property type="component" value="Unassembled WGS sequence"/>
</dbReference>
<proteinExistence type="predicted"/>
<dbReference type="Pfam" id="PF00132">
    <property type="entry name" value="Hexapep"/>
    <property type="match status" value="1"/>
</dbReference>
<sequence>MKQPPLALIRSKINAVSSSVRRRYLKALGLKIKAGGSLGRIKCEWPANVTIGGDCNIQDDVVFWVKNPFSNDNRIVLGDRVFIGRNCEINCNSVISIGDDCLIGSNTIFADINHQIDKRYKINVQPVDKADIVLEEDVWIGAGCIILKGVRIGKGSVVGAGSLINKSVPDYEIWAGTPARKIGERKEI</sequence>
<dbReference type="Gene3D" id="2.160.10.10">
    <property type="entry name" value="Hexapeptide repeat proteins"/>
    <property type="match status" value="1"/>
</dbReference>
<dbReference type="AlphaFoldDB" id="A0A1H4FNI7"/>
<dbReference type="InterPro" id="IPR051159">
    <property type="entry name" value="Hexapeptide_acetyltransf"/>
</dbReference>
<dbReference type="GO" id="GO:0016740">
    <property type="term" value="F:transferase activity"/>
    <property type="evidence" value="ECO:0007669"/>
    <property type="project" value="UniProtKB-KW"/>
</dbReference>
<name>A0A1H4FNI7_9SPHI</name>
<organism evidence="1 2">
    <name type="scientific">Pedobacter hartonius</name>
    <dbReference type="NCBI Taxonomy" id="425514"/>
    <lineage>
        <taxon>Bacteria</taxon>
        <taxon>Pseudomonadati</taxon>
        <taxon>Bacteroidota</taxon>
        <taxon>Sphingobacteriia</taxon>
        <taxon>Sphingobacteriales</taxon>
        <taxon>Sphingobacteriaceae</taxon>
        <taxon>Pedobacter</taxon>
    </lineage>
</organism>
<dbReference type="STRING" id="425514.SAMN05443550_10832"/>
<dbReference type="EMBL" id="FNRA01000008">
    <property type="protein sequence ID" value="SEA98876.1"/>
    <property type="molecule type" value="Genomic_DNA"/>
</dbReference>
<keyword evidence="1" id="KW-0808">Transferase</keyword>
<dbReference type="PANTHER" id="PTHR23416">
    <property type="entry name" value="SIALIC ACID SYNTHASE-RELATED"/>
    <property type="match status" value="1"/>
</dbReference>
<dbReference type="SUPFAM" id="SSF51161">
    <property type="entry name" value="Trimeric LpxA-like enzymes"/>
    <property type="match status" value="1"/>
</dbReference>
<dbReference type="Pfam" id="PF14602">
    <property type="entry name" value="Hexapep_2"/>
    <property type="match status" value="1"/>
</dbReference>
<keyword evidence="2" id="KW-1185">Reference proteome</keyword>
<dbReference type="PANTHER" id="PTHR23416:SF78">
    <property type="entry name" value="LIPOPOLYSACCHARIDE BIOSYNTHESIS O-ACETYL TRANSFERASE WBBJ-RELATED"/>
    <property type="match status" value="1"/>
</dbReference>
<dbReference type="CDD" id="cd04647">
    <property type="entry name" value="LbH_MAT_like"/>
    <property type="match status" value="1"/>
</dbReference>
<gene>
    <name evidence="1" type="ORF">SAMN05443550_10832</name>
</gene>
<dbReference type="InterPro" id="IPR011004">
    <property type="entry name" value="Trimer_LpxA-like_sf"/>
</dbReference>
<evidence type="ECO:0000313" key="1">
    <source>
        <dbReference type="EMBL" id="SEA98876.1"/>
    </source>
</evidence>